<sequence>MRLVIAYDYDSGGGGGGGGGNGGGGLIGWFVVWWRTALRLTQDGKDDGGLLGQRRTGHT</sequence>
<reference evidence="1" key="1">
    <citation type="submission" date="2023-01" db="EMBL/GenBank/DDBJ databases">
        <title>The chitinases involved in constricting ring structure development in the nematode-trapping fungus Drechslerella dactyloides.</title>
        <authorList>
            <person name="Wang R."/>
            <person name="Zhang L."/>
            <person name="Tang P."/>
            <person name="Li S."/>
            <person name="Liang L."/>
        </authorList>
    </citation>
    <scope>NUCLEOTIDE SEQUENCE</scope>
    <source>
        <strain evidence="1">YMF1.00031</strain>
    </source>
</reference>
<protein>
    <submittedName>
        <fullName evidence="1">Uncharacterized protein</fullName>
    </submittedName>
</protein>
<accession>A0AAD6IXX3</accession>
<proteinExistence type="predicted"/>
<name>A0AAD6IXX3_DREDA</name>
<organism evidence="1 2">
    <name type="scientific">Drechslerella dactyloides</name>
    <name type="common">Nematode-trapping fungus</name>
    <name type="synonym">Arthrobotrys dactyloides</name>
    <dbReference type="NCBI Taxonomy" id="74499"/>
    <lineage>
        <taxon>Eukaryota</taxon>
        <taxon>Fungi</taxon>
        <taxon>Dikarya</taxon>
        <taxon>Ascomycota</taxon>
        <taxon>Pezizomycotina</taxon>
        <taxon>Orbiliomycetes</taxon>
        <taxon>Orbiliales</taxon>
        <taxon>Orbiliaceae</taxon>
        <taxon>Drechslerella</taxon>
    </lineage>
</organism>
<gene>
    <name evidence="1" type="ORF">Dda_6488</name>
</gene>
<dbReference type="AlphaFoldDB" id="A0AAD6IXX3"/>
<evidence type="ECO:0000313" key="1">
    <source>
        <dbReference type="EMBL" id="KAJ6258447.1"/>
    </source>
</evidence>
<evidence type="ECO:0000313" key="2">
    <source>
        <dbReference type="Proteomes" id="UP001221413"/>
    </source>
</evidence>
<dbReference type="Proteomes" id="UP001221413">
    <property type="component" value="Unassembled WGS sequence"/>
</dbReference>
<keyword evidence="2" id="KW-1185">Reference proteome</keyword>
<dbReference type="EMBL" id="JAQGDS010000008">
    <property type="protein sequence ID" value="KAJ6258447.1"/>
    <property type="molecule type" value="Genomic_DNA"/>
</dbReference>
<comment type="caution">
    <text evidence="1">The sequence shown here is derived from an EMBL/GenBank/DDBJ whole genome shotgun (WGS) entry which is preliminary data.</text>
</comment>